<dbReference type="Proteomes" id="UP000650628">
    <property type="component" value="Unassembled WGS sequence"/>
</dbReference>
<evidence type="ECO:0000313" key="1">
    <source>
        <dbReference type="EMBL" id="GII33391.1"/>
    </source>
</evidence>
<reference evidence="1 2" key="1">
    <citation type="submission" date="2021-01" db="EMBL/GenBank/DDBJ databases">
        <title>Whole genome shotgun sequence of Planotetraspora mira NBRC 15435.</title>
        <authorList>
            <person name="Komaki H."/>
            <person name="Tamura T."/>
        </authorList>
    </citation>
    <scope>NUCLEOTIDE SEQUENCE [LARGE SCALE GENOMIC DNA]</scope>
    <source>
        <strain evidence="1 2">NBRC 15435</strain>
    </source>
</reference>
<sequence length="90" mass="9882">MTMGRSFHWMDREQVLEVLANMVDGHGGLVIANDGCLVRPITPWQHIIEEVQHRFLGPIPGTSSGTPADPHEVVLALEPVALQVLIARIP</sequence>
<dbReference type="EMBL" id="BOOO01000040">
    <property type="protein sequence ID" value="GII33391.1"/>
    <property type="molecule type" value="Genomic_DNA"/>
</dbReference>
<proteinExistence type="predicted"/>
<protein>
    <submittedName>
        <fullName evidence="1">Uncharacterized protein</fullName>
    </submittedName>
</protein>
<dbReference type="RefSeq" id="WP_203957236.1">
    <property type="nucleotide sequence ID" value="NZ_BOOO01000040.1"/>
</dbReference>
<evidence type="ECO:0000313" key="2">
    <source>
        <dbReference type="Proteomes" id="UP000650628"/>
    </source>
</evidence>
<dbReference type="AlphaFoldDB" id="A0A8J3TWM4"/>
<name>A0A8J3TWM4_9ACTN</name>
<accession>A0A8J3TWM4</accession>
<comment type="caution">
    <text evidence="1">The sequence shown here is derived from an EMBL/GenBank/DDBJ whole genome shotgun (WGS) entry which is preliminary data.</text>
</comment>
<organism evidence="1 2">
    <name type="scientific">Planotetraspora mira</name>
    <dbReference type="NCBI Taxonomy" id="58121"/>
    <lineage>
        <taxon>Bacteria</taxon>
        <taxon>Bacillati</taxon>
        <taxon>Actinomycetota</taxon>
        <taxon>Actinomycetes</taxon>
        <taxon>Streptosporangiales</taxon>
        <taxon>Streptosporangiaceae</taxon>
        <taxon>Planotetraspora</taxon>
    </lineage>
</organism>
<keyword evidence="2" id="KW-1185">Reference proteome</keyword>
<gene>
    <name evidence="1" type="ORF">Pmi06nite_68330</name>
</gene>